<keyword evidence="1" id="KW-0633">Potassium transport</keyword>
<evidence type="ECO:0000256" key="4">
    <source>
        <dbReference type="SAM" id="MobiDB-lite"/>
    </source>
</evidence>
<feature type="transmembrane region" description="Helical" evidence="5">
    <location>
        <begin position="254"/>
        <end position="272"/>
    </location>
</feature>
<feature type="compositionally biased region" description="Acidic residues" evidence="4">
    <location>
        <begin position="598"/>
        <end position="607"/>
    </location>
</feature>
<dbReference type="GO" id="GO:0034702">
    <property type="term" value="C:monoatomic ion channel complex"/>
    <property type="evidence" value="ECO:0007669"/>
    <property type="project" value="UniProtKB-KW"/>
</dbReference>
<dbReference type="SMART" id="SM00100">
    <property type="entry name" value="cNMP"/>
    <property type="match status" value="1"/>
</dbReference>
<name>A0AAW1NSD8_9CHLO</name>
<evidence type="ECO:0000259" key="6">
    <source>
        <dbReference type="PROSITE" id="PS50042"/>
    </source>
</evidence>
<keyword evidence="2" id="KW-0851">Voltage-gated channel</keyword>
<organism evidence="7 8">
    <name type="scientific">Symbiochloris irregularis</name>
    <dbReference type="NCBI Taxonomy" id="706552"/>
    <lineage>
        <taxon>Eukaryota</taxon>
        <taxon>Viridiplantae</taxon>
        <taxon>Chlorophyta</taxon>
        <taxon>core chlorophytes</taxon>
        <taxon>Trebouxiophyceae</taxon>
        <taxon>Trebouxiales</taxon>
        <taxon>Trebouxiaceae</taxon>
        <taxon>Symbiochloris</taxon>
    </lineage>
</organism>
<feature type="region of interest" description="Disordered" evidence="4">
    <location>
        <begin position="1"/>
        <end position="30"/>
    </location>
</feature>
<dbReference type="InterPro" id="IPR045319">
    <property type="entry name" value="KAT/AKT"/>
</dbReference>
<dbReference type="Proteomes" id="UP001465755">
    <property type="component" value="Unassembled WGS sequence"/>
</dbReference>
<dbReference type="EMBL" id="JALJOQ010000163">
    <property type="protein sequence ID" value="KAK9792471.1"/>
    <property type="molecule type" value="Genomic_DNA"/>
</dbReference>
<reference evidence="7 8" key="1">
    <citation type="journal article" date="2024" name="Nat. Commun.">
        <title>Phylogenomics reveals the evolutionary origins of lichenization in chlorophyte algae.</title>
        <authorList>
            <person name="Puginier C."/>
            <person name="Libourel C."/>
            <person name="Otte J."/>
            <person name="Skaloud P."/>
            <person name="Haon M."/>
            <person name="Grisel S."/>
            <person name="Petersen M."/>
            <person name="Berrin J.G."/>
            <person name="Delaux P.M."/>
            <person name="Dal Grande F."/>
            <person name="Keller J."/>
        </authorList>
    </citation>
    <scope>NUCLEOTIDE SEQUENCE [LARGE SCALE GENOMIC DNA]</scope>
    <source>
        <strain evidence="7 8">SAG 2036</strain>
    </source>
</reference>
<feature type="compositionally biased region" description="Polar residues" evidence="4">
    <location>
        <begin position="769"/>
        <end position="784"/>
    </location>
</feature>
<keyword evidence="5" id="KW-1133">Transmembrane helix</keyword>
<keyword evidence="1" id="KW-0631">Potassium channel</keyword>
<feature type="transmembrane region" description="Helical" evidence="5">
    <location>
        <begin position="133"/>
        <end position="157"/>
    </location>
</feature>
<feature type="compositionally biased region" description="Basic and acidic residues" evidence="4">
    <location>
        <begin position="1"/>
        <end position="15"/>
    </location>
</feature>
<dbReference type="PRINTS" id="PR01463">
    <property type="entry name" value="EAGCHANLFMLY"/>
</dbReference>
<dbReference type="InterPro" id="IPR000595">
    <property type="entry name" value="cNMP-bd_dom"/>
</dbReference>
<dbReference type="Pfam" id="PF07885">
    <property type="entry name" value="Ion_trans_2"/>
    <property type="match status" value="1"/>
</dbReference>
<dbReference type="InterPro" id="IPR014710">
    <property type="entry name" value="RmlC-like_jellyroll"/>
</dbReference>
<feature type="region of interest" description="Disordered" evidence="4">
    <location>
        <begin position="761"/>
        <end position="784"/>
    </location>
</feature>
<evidence type="ECO:0000256" key="1">
    <source>
        <dbReference type="ARBA" id="ARBA00022826"/>
    </source>
</evidence>
<feature type="domain" description="Cyclic nucleotide-binding" evidence="6">
    <location>
        <begin position="472"/>
        <end position="592"/>
    </location>
</feature>
<dbReference type="InterPro" id="IPR003938">
    <property type="entry name" value="K_chnl_volt-dep_EAG/ELK/ERG"/>
</dbReference>
<feature type="compositionally biased region" description="Polar residues" evidence="4">
    <location>
        <begin position="651"/>
        <end position="668"/>
    </location>
</feature>
<gene>
    <name evidence="7" type="ORF">WJX73_000921</name>
</gene>
<sequence>MEDSAQKKVSFKDAKSTLSPPVRPTDGDDDVLLDAARSTRVLHVTEDEWRYLDTATHVNSDAFSGRTTVTWWTPSWLTVCCHLHRRQRPLKRVLVDPEKGGQPHDPRFHGRSLFLLPLAHPSRPFARLERASMVLLDATYTAFIVPIGFAFADITSWNSWYWIPYIDTLAGAVILLDIFFNFHCGFYVVWNFKRRLILQGDLIGRFYLWHGTFVIDILSIIPWIAELVDLSALTNHEQHSLYVFFFQALRLSRLVRLFLFIRGLFATTAGGLGRKLTGRLSAAVVYFISLVYTAAVLINLLGCLWYWTAAREGLDKPNIWLRDVGGNDIVDANPVRRWVASIYFVTTSITTVGYGDVTAQNAVEELVAILIMLTGVLFFGFVISSLANVIQSGSRTARMAAAFRHKYEQVELWMHRRHLPPGLQRQITSWYSEIWVRQEEWKEEELFMELPISVRAEVADWLVCDILRQSQIFGTLSADALRFIAYHIHPRTIYPGHLLCRQGDEADSLWVLSDGEVTLIKDGYSVGMLEAPAVLGESVMLTGIVPDADIRPFSIRALGAMTVWQLPLHHIERFLARHGEVKEVLLPALMARHRGPDDDADAGTVDDEQMKDRHPSQRSLGETKAFHTDSILQPPSVEGSDWQDDKDSLDTRSTVTSLDSIMGQQLPRSNPPWHPALRMHHARLHPPHHNHPQHSHPRHAHHVPNHRIHHTGRTSSSKAPGVPIDPQTVREHQQPRNPHCTNGKAVQHECDTSAVIMAATAADRKSASPRPNVNTQGSKPTDTT</sequence>
<dbReference type="InterPro" id="IPR018490">
    <property type="entry name" value="cNMP-bd_dom_sf"/>
</dbReference>
<feature type="transmembrane region" description="Helical" evidence="5">
    <location>
        <begin position="284"/>
        <end position="307"/>
    </location>
</feature>
<dbReference type="CDD" id="cd00038">
    <property type="entry name" value="CAP_ED"/>
    <property type="match status" value="1"/>
</dbReference>
<feature type="transmembrane region" description="Helical" evidence="5">
    <location>
        <begin position="366"/>
        <end position="390"/>
    </location>
</feature>
<evidence type="ECO:0000313" key="8">
    <source>
        <dbReference type="Proteomes" id="UP001465755"/>
    </source>
</evidence>
<evidence type="ECO:0000256" key="3">
    <source>
        <dbReference type="ARBA" id="ARBA00023303"/>
    </source>
</evidence>
<keyword evidence="2" id="KW-0813">Transport</keyword>
<keyword evidence="1" id="KW-0630">Potassium</keyword>
<comment type="caution">
    <text evidence="7">The sequence shown here is derived from an EMBL/GenBank/DDBJ whole genome shotgun (WGS) entry which is preliminary data.</text>
</comment>
<keyword evidence="5" id="KW-0812">Transmembrane</keyword>
<protein>
    <recommendedName>
        <fullName evidence="6">Cyclic nucleotide-binding domain-containing protein</fullName>
    </recommendedName>
</protein>
<proteinExistence type="predicted"/>
<evidence type="ECO:0000256" key="5">
    <source>
        <dbReference type="SAM" id="Phobius"/>
    </source>
</evidence>
<evidence type="ECO:0000313" key="7">
    <source>
        <dbReference type="EMBL" id="KAK9792471.1"/>
    </source>
</evidence>
<accession>A0AAW1NSD8</accession>
<dbReference type="PANTHER" id="PTHR45743">
    <property type="entry name" value="POTASSIUM CHANNEL AKT1"/>
    <property type="match status" value="1"/>
</dbReference>
<keyword evidence="3" id="KW-0407">Ion channel</keyword>
<dbReference type="PANTHER" id="PTHR45743:SF2">
    <property type="entry name" value="POTASSIUM CHANNEL AKT1"/>
    <property type="match status" value="1"/>
</dbReference>
<dbReference type="Gene3D" id="1.10.287.630">
    <property type="entry name" value="Helix hairpin bin"/>
    <property type="match status" value="1"/>
</dbReference>
<dbReference type="SUPFAM" id="SSF51206">
    <property type="entry name" value="cAMP-binding domain-like"/>
    <property type="match status" value="1"/>
</dbReference>
<keyword evidence="5" id="KW-0472">Membrane</keyword>
<evidence type="ECO:0000256" key="2">
    <source>
        <dbReference type="ARBA" id="ARBA00022882"/>
    </source>
</evidence>
<feature type="region of interest" description="Disordered" evidence="4">
    <location>
        <begin position="593"/>
        <end position="746"/>
    </location>
</feature>
<feature type="compositionally biased region" description="Basic residues" evidence="4">
    <location>
        <begin position="677"/>
        <end position="712"/>
    </location>
</feature>
<keyword evidence="2" id="KW-0406">Ion transport</keyword>
<dbReference type="Pfam" id="PF00027">
    <property type="entry name" value="cNMP_binding"/>
    <property type="match status" value="1"/>
</dbReference>
<dbReference type="SUPFAM" id="SSF81324">
    <property type="entry name" value="Voltage-gated potassium channels"/>
    <property type="match status" value="1"/>
</dbReference>
<dbReference type="Gene3D" id="2.60.120.10">
    <property type="entry name" value="Jelly Rolls"/>
    <property type="match status" value="1"/>
</dbReference>
<dbReference type="AlphaFoldDB" id="A0AAW1NSD8"/>
<dbReference type="GO" id="GO:0005249">
    <property type="term" value="F:voltage-gated potassium channel activity"/>
    <property type="evidence" value="ECO:0007669"/>
    <property type="project" value="InterPro"/>
</dbReference>
<feature type="transmembrane region" description="Helical" evidence="5">
    <location>
        <begin position="169"/>
        <end position="190"/>
    </location>
</feature>
<keyword evidence="8" id="KW-1185">Reference proteome</keyword>
<dbReference type="InterPro" id="IPR013099">
    <property type="entry name" value="K_chnl_dom"/>
</dbReference>
<dbReference type="Gene3D" id="1.10.287.70">
    <property type="match status" value="1"/>
</dbReference>
<feature type="transmembrane region" description="Helical" evidence="5">
    <location>
        <begin position="202"/>
        <end position="225"/>
    </location>
</feature>
<dbReference type="PROSITE" id="PS50042">
    <property type="entry name" value="CNMP_BINDING_3"/>
    <property type="match status" value="1"/>
</dbReference>